<feature type="compositionally biased region" description="Polar residues" evidence="1">
    <location>
        <begin position="1"/>
        <end position="15"/>
    </location>
</feature>
<keyword evidence="2" id="KW-1133">Transmembrane helix</keyword>
<keyword evidence="4" id="KW-1185">Reference proteome</keyword>
<name>A0ABS3W1U8_MICEH</name>
<comment type="caution">
    <text evidence="3">The sequence shown here is derived from an EMBL/GenBank/DDBJ whole genome shotgun (WGS) entry which is preliminary data.</text>
</comment>
<evidence type="ECO:0000313" key="3">
    <source>
        <dbReference type="EMBL" id="MBO4210767.1"/>
    </source>
</evidence>
<reference evidence="3 4" key="1">
    <citation type="submission" date="2019-12" db="EMBL/GenBank/DDBJ databases">
        <title>Whole genome sequencing of endophytic Actinobacterium Micromonospora sp. MPMI6T.</title>
        <authorList>
            <person name="Evv R."/>
            <person name="Podile A.R."/>
        </authorList>
    </citation>
    <scope>NUCLEOTIDE SEQUENCE [LARGE SCALE GENOMIC DNA]</scope>
    <source>
        <strain evidence="3 4">MPMI6</strain>
    </source>
</reference>
<evidence type="ECO:0000256" key="1">
    <source>
        <dbReference type="SAM" id="MobiDB-lite"/>
    </source>
</evidence>
<feature type="region of interest" description="Disordered" evidence="1">
    <location>
        <begin position="52"/>
        <end position="105"/>
    </location>
</feature>
<feature type="transmembrane region" description="Helical" evidence="2">
    <location>
        <begin position="33"/>
        <end position="54"/>
    </location>
</feature>
<sequence length="105" mass="10757">MQEDSYTANENTTDSIDVVRHRRPSRFPGRGRYLVLGAVALIGLGVAGVSAVTAGSDDDAPEPAAVSLDEQSRAEAAARADRADREAGPGPSATVSTPPVPVSPS</sequence>
<feature type="compositionally biased region" description="Basic and acidic residues" evidence="1">
    <location>
        <begin position="70"/>
        <end position="87"/>
    </location>
</feature>
<accession>A0ABS3W1U8</accession>
<feature type="non-terminal residue" evidence="3">
    <location>
        <position position="105"/>
    </location>
</feature>
<dbReference type="EMBL" id="WVUH01000590">
    <property type="protein sequence ID" value="MBO4210767.1"/>
    <property type="molecule type" value="Genomic_DNA"/>
</dbReference>
<feature type="region of interest" description="Disordered" evidence="1">
    <location>
        <begin position="1"/>
        <end position="24"/>
    </location>
</feature>
<organism evidence="3 4">
    <name type="scientific">Micromonospora echinofusca</name>
    <dbReference type="NCBI Taxonomy" id="47858"/>
    <lineage>
        <taxon>Bacteria</taxon>
        <taxon>Bacillati</taxon>
        <taxon>Actinomycetota</taxon>
        <taxon>Actinomycetes</taxon>
        <taxon>Micromonosporales</taxon>
        <taxon>Micromonosporaceae</taxon>
        <taxon>Micromonospora</taxon>
    </lineage>
</organism>
<proteinExistence type="predicted"/>
<keyword evidence="2" id="KW-0472">Membrane</keyword>
<keyword evidence="2" id="KW-0812">Transmembrane</keyword>
<dbReference type="Proteomes" id="UP000823521">
    <property type="component" value="Unassembled WGS sequence"/>
</dbReference>
<gene>
    <name evidence="3" type="ORF">GSF22_32955</name>
</gene>
<protein>
    <submittedName>
        <fullName evidence="3">M23 family peptidase</fullName>
    </submittedName>
</protein>
<evidence type="ECO:0000313" key="4">
    <source>
        <dbReference type="Proteomes" id="UP000823521"/>
    </source>
</evidence>
<feature type="compositionally biased region" description="Low complexity" evidence="1">
    <location>
        <begin position="88"/>
        <end position="97"/>
    </location>
</feature>
<evidence type="ECO:0000256" key="2">
    <source>
        <dbReference type="SAM" id="Phobius"/>
    </source>
</evidence>